<dbReference type="PROSITE" id="PS50942">
    <property type="entry name" value="ENTH"/>
    <property type="match status" value="1"/>
</dbReference>
<dbReference type="Pfam" id="PF07651">
    <property type="entry name" value="ANTH"/>
    <property type="match status" value="1"/>
</dbReference>
<accession>A0A137NY76</accession>
<sequence length="549" mass="61280">METSVNKACRTDKFAPKTKHLVALCSYSWENKATLRNMIDMLGDKLRDSHWTVVYKSLICIHTLMRDGSSENVFNYLTQCHAFLNVTGFRPKPNSSGMHQSKNIRMYASYLEDKVETWRQVKIDFGESRTDFAMKLVTDTNVPSLLTNLEALQKHLDSCLNMKLNEVDVDNEVTLYCLRLMIRDCLKLFQLLNHGIIFMLKHYFEMSMPNATKALNVYRKFTEQAQNVTDYLKVGKLFESYLGFNIPSLKHAPVSLAEGLEEYLKNPNKQTDQFDFSSNANSTPNNNNNNNGFDIFNLSNNGAQPRLNPPPTSQPASAKQKQVIDFFESIAEDPTLQSNPYQQNFDSITRTQNNNDFNLLNAFDPFSLNAPSSSSSTNLSFANTTFSQNNSQMSGNPFASLTSQSSINTSFQSSNQSFNPVFPPTSTMNAMPNSAPGTISQGHQRKNSQNPFSNLDFASNTIGPSSNLNANSNNNTQFNPFSTMTSTSPTNISFTNTAPQNNAQTNPFSFDSGLGQNPPQNGAGANTFNPIFPPPQQQATANQNTFNPF</sequence>
<dbReference type="Gene3D" id="1.20.58.150">
    <property type="entry name" value="ANTH domain"/>
    <property type="match status" value="1"/>
</dbReference>
<dbReference type="InterPro" id="IPR008942">
    <property type="entry name" value="ENTH_VHS"/>
</dbReference>
<dbReference type="GO" id="GO:0005546">
    <property type="term" value="F:phosphatidylinositol-4,5-bisphosphate binding"/>
    <property type="evidence" value="ECO:0007669"/>
    <property type="project" value="TreeGrafter"/>
</dbReference>
<feature type="compositionally biased region" description="Low complexity" evidence="1">
    <location>
        <begin position="465"/>
        <end position="475"/>
    </location>
</feature>
<dbReference type="InterPro" id="IPR011417">
    <property type="entry name" value="ANTH_dom"/>
</dbReference>
<dbReference type="AlphaFoldDB" id="A0A137NY76"/>
<protein>
    <submittedName>
        <fullName evidence="3">ANTH-domain-containing protein</fullName>
    </submittedName>
</protein>
<dbReference type="GO" id="GO:0005545">
    <property type="term" value="F:1-phosphatidylinositol binding"/>
    <property type="evidence" value="ECO:0007669"/>
    <property type="project" value="InterPro"/>
</dbReference>
<dbReference type="SUPFAM" id="SSF48464">
    <property type="entry name" value="ENTH/VHS domain"/>
    <property type="match status" value="1"/>
</dbReference>
<evidence type="ECO:0000313" key="4">
    <source>
        <dbReference type="Proteomes" id="UP000070444"/>
    </source>
</evidence>
<evidence type="ECO:0000259" key="2">
    <source>
        <dbReference type="PROSITE" id="PS50942"/>
    </source>
</evidence>
<dbReference type="Gene3D" id="1.25.40.90">
    <property type="match status" value="1"/>
</dbReference>
<dbReference type="STRING" id="796925.A0A137NY76"/>
<dbReference type="OrthoDB" id="44015at2759"/>
<dbReference type="GO" id="GO:0005905">
    <property type="term" value="C:clathrin-coated pit"/>
    <property type="evidence" value="ECO:0007669"/>
    <property type="project" value="TreeGrafter"/>
</dbReference>
<proteinExistence type="predicted"/>
<feature type="domain" description="ENTH" evidence="2">
    <location>
        <begin position="1"/>
        <end position="125"/>
    </location>
</feature>
<evidence type="ECO:0000313" key="3">
    <source>
        <dbReference type="EMBL" id="KXN67745.1"/>
    </source>
</evidence>
<name>A0A137NY76_CONC2</name>
<feature type="compositionally biased region" description="Polar residues" evidence="1">
    <location>
        <begin position="514"/>
        <end position="529"/>
    </location>
</feature>
<dbReference type="GO" id="GO:0030136">
    <property type="term" value="C:clathrin-coated vesicle"/>
    <property type="evidence" value="ECO:0007669"/>
    <property type="project" value="InterPro"/>
</dbReference>
<feature type="compositionally biased region" description="Low complexity" evidence="1">
    <location>
        <begin position="495"/>
        <end position="507"/>
    </location>
</feature>
<dbReference type="Proteomes" id="UP000070444">
    <property type="component" value="Unassembled WGS sequence"/>
</dbReference>
<reference evidence="3 4" key="1">
    <citation type="journal article" date="2015" name="Genome Biol. Evol.">
        <title>Phylogenomic analyses indicate that early fungi evolved digesting cell walls of algal ancestors of land plants.</title>
        <authorList>
            <person name="Chang Y."/>
            <person name="Wang S."/>
            <person name="Sekimoto S."/>
            <person name="Aerts A.L."/>
            <person name="Choi C."/>
            <person name="Clum A."/>
            <person name="LaButti K.M."/>
            <person name="Lindquist E.A."/>
            <person name="Yee Ngan C."/>
            <person name="Ohm R.A."/>
            <person name="Salamov A.A."/>
            <person name="Grigoriev I.V."/>
            <person name="Spatafora J.W."/>
            <person name="Berbee M.L."/>
        </authorList>
    </citation>
    <scope>NUCLEOTIDE SEQUENCE [LARGE SCALE GENOMIC DNA]</scope>
    <source>
        <strain evidence="3 4">NRRL 28638</strain>
    </source>
</reference>
<feature type="compositionally biased region" description="Low complexity" evidence="1">
    <location>
        <begin position="537"/>
        <end position="549"/>
    </location>
</feature>
<keyword evidence="4" id="KW-1185">Reference proteome</keyword>
<organism evidence="3 4">
    <name type="scientific">Conidiobolus coronatus (strain ATCC 28846 / CBS 209.66 / NRRL 28638)</name>
    <name type="common">Delacroixia coronata</name>
    <dbReference type="NCBI Taxonomy" id="796925"/>
    <lineage>
        <taxon>Eukaryota</taxon>
        <taxon>Fungi</taxon>
        <taxon>Fungi incertae sedis</taxon>
        <taxon>Zoopagomycota</taxon>
        <taxon>Entomophthoromycotina</taxon>
        <taxon>Entomophthoromycetes</taxon>
        <taxon>Entomophthorales</taxon>
        <taxon>Ancylistaceae</taxon>
        <taxon>Conidiobolus</taxon>
    </lineage>
</organism>
<dbReference type="SUPFAM" id="SSF89009">
    <property type="entry name" value="GAT-like domain"/>
    <property type="match status" value="1"/>
</dbReference>
<dbReference type="OMA" id="IESEQTH"/>
<dbReference type="InterPro" id="IPR013809">
    <property type="entry name" value="ENTH"/>
</dbReference>
<feature type="compositionally biased region" description="Polar residues" evidence="1">
    <location>
        <begin position="476"/>
        <end position="494"/>
    </location>
</feature>
<dbReference type="GO" id="GO:0048268">
    <property type="term" value="P:clathrin coat assembly"/>
    <property type="evidence" value="ECO:0007669"/>
    <property type="project" value="InterPro"/>
</dbReference>
<dbReference type="SMART" id="SM00273">
    <property type="entry name" value="ENTH"/>
    <property type="match status" value="1"/>
</dbReference>
<dbReference type="GO" id="GO:0072583">
    <property type="term" value="P:clathrin-dependent endocytosis"/>
    <property type="evidence" value="ECO:0007669"/>
    <property type="project" value="InterPro"/>
</dbReference>
<feature type="region of interest" description="Disordered" evidence="1">
    <location>
        <begin position="431"/>
        <end position="549"/>
    </location>
</feature>
<feature type="compositionally biased region" description="Low complexity" evidence="1">
    <location>
        <begin position="276"/>
        <end position="301"/>
    </location>
</feature>
<dbReference type="InterPro" id="IPR014712">
    <property type="entry name" value="ANTH_dom_sf"/>
</dbReference>
<feature type="region of interest" description="Disordered" evidence="1">
    <location>
        <begin position="271"/>
        <end position="319"/>
    </location>
</feature>
<dbReference type="PANTHER" id="PTHR22951">
    <property type="entry name" value="CLATHRIN ASSEMBLY PROTEIN"/>
    <property type="match status" value="1"/>
</dbReference>
<gene>
    <name evidence="3" type="ORF">CONCODRAFT_10130</name>
</gene>
<evidence type="ECO:0000256" key="1">
    <source>
        <dbReference type="SAM" id="MobiDB-lite"/>
    </source>
</evidence>
<dbReference type="GO" id="GO:0032050">
    <property type="term" value="F:clathrin heavy chain binding"/>
    <property type="evidence" value="ECO:0007669"/>
    <property type="project" value="TreeGrafter"/>
</dbReference>
<dbReference type="GO" id="GO:0006900">
    <property type="term" value="P:vesicle budding from membrane"/>
    <property type="evidence" value="ECO:0007669"/>
    <property type="project" value="TreeGrafter"/>
</dbReference>
<dbReference type="EMBL" id="KQ964615">
    <property type="protein sequence ID" value="KXN67745.1"/>
    <property type="molecule type" value="Genomic_DNA"/>
</dbReference>
<dbReference type="PANTHER" id="PTHR22951:SF5">
    <property type="entry name" value="PHOSPHATIDYLINOSITOL-BINDING CLATHRIN ASSEMBLY PROTEIN LAP"/>
    <property type="match status" value="1"/>
</dbReference>
<dbReference type="GO" id="GO:0000149">
    <property type="term" value="F:SNARE binding"/>
    <property type="evidence" value="ECO:0007669"/>
    <property type="project" value="TreeGrafter"/>
</dbReference>
<feature type="compositionally biased region" description="Polar residues" evidence="1">
    <location>
        <begin position="431"/>
        <end position="464"/>
    </location>
</feature>
<dbReference type="InterPro" id="IPR045192">
    <property type="entry name" value="AP180-like"/>
</dbReference>